<dbReference type="Proteomes" id="UP001458880">
    <property type="component" value="Unassembled WGS sequence"/>
</dbReference>
<accession>A0AAW1IRR2</accession>
<gene>
    <name evidence="1" type="ORF">QE152_g35079</name>
</gene>
<dbReference type="AlphaFoldDB" id="A0AAW1IRR2"/>
<dbReference type="PANTHER" id="PTHR11505">
    <property type="entry name" value="L1 TRANSPOSABLE ELEMENT-RELATED"/>
    <property type="match status" value="1"/>
</dbReference>
<name>A0AAW1IRR2_POPJA</name>
<dbReference type="Gene3D" id="3.30.70.1820">
    <property type="entry name" value="L1 transposable element, RRM domain"/>
    <property type="match status" value="1"/>
</dbReference>
<organism evidence="1 2">
    <name type="scientific">Popillia japonica</name>
    <name type="common">Japanese beetle</name>
    <dbReference type="NCBI Taxonomy" id="7064"/>
    <lineage>
        <taxon>Eukaryota</taxon>
        <taxon>Metazoa</taxon>
        <taxon>Ecdysozoa</taxon>
        <taxon>Arthropoda</taxon>
        <taxon>Hexapoda</taxon>
        <taxon>Insecta</taxon>
        <taxon>Pterygota</taxon>
        <taxon>Neoptera</taxon>
        <taxon>Endopterygota</taxon>
        <taxon>Coleoptera</taxon>
        <taxon>Polyphaga</taxon>
        <taxon>Scarabaeiformia</taxon>
        <taxon>Scarabaeidae</taxon>
        <taxon>Rutelinae</taxon>
        <taxon>Popillia</taxon>
    </lineage>
</organism>
<keyword evidence="2" id="KW-1185">Reference proteome</keyword>
<comment type="caution">
    <text evidence="1">The sequence shown here is derived from an EMBL/GenBank/DDBJ whole genome shotgun (WGS) entry which is preliminary data.</text>
</comment>
<dbReference type="EMBL" id="JASPKY010000577">
    <property type="protein sequence ID" value="KAK9692564.1"/>
    <property type="molecule type" value="Genomic_DNA"/>
</dbReference>
<evidence type="ECO:0000313" key="2">
    <source>
        <dbReference type="Proteomes" id="UP001458880"/>
    </source>
</evidence>
<proteinExistence type="predicted"/>
<dbReference type="InterPro" id="IPR004244">
    <property type="entry name" value="Transposase_22"/>
</dbReference>
<evidence type="ECO:0000313" key="1">
    <source>
        <dbReference type="EMBL" id="KAK9692564.1"/>
    </source>
</evidence>
<protein>
    <submittedName>
        <fullName evidence="1">Uncharacterized protein</fullName>
    </submittedName>
</protein>
<reference evidence="1 2" key="1">
    <citation type="journal article" date="2024" name="BMC Genomics">
        <title>De novo assembly and annotation of Popillia japonica's genome with initial clues to its potential as an invasive pest.</title>
        <authorList>
            <person name="Cucini C."/>
            <person name="Boschi S."/>
            <person name="Funari R."/>
            <person name="Cardaioli E."/>
            <person name="Iannotti N."/>
            <person name="Marturano G."/>
            <person name="Paoli F."/>
            <person name="Bruttini M."/>
            <person name="Carapelli A."/>
            <person name="Frati F."/>
            <person name="Nardi F."/>
        </authorList>
    </citation>
    <scope>NUCLEOTIDE SEQUENCE [LARGE SCALE GENOMIC DNA]</scope>
    <source>
        <strain evidence="1">DMR45628</strain>
    </source>
</reference>
<sequence>MPLTQSQIIDIKALFKECVKDIIHSNKFIESVTVLVAKSIGEKIDSALKTYSKRWEELKKENKMLVNKIDNMQQYFRRNIIRIFGVPEKENEIVEEIVISLCREKLDIDIPPANIDRTHRLGSLQTRRNNKRAIIIKFTNSNCKYTVLRNRYKLRGTGIVIVEYLTKSRRDLYIQGDTTTVRNKKYLHILWMVQYTYVKVGDKKHKVNSLQD</sequence>